<keyword evidence="1" id="KW-0472">Membrane</keyword>
<dbReference type="RefSeq" id="WP_349246763.1">
    <property type="nucleotide sequence ID" value="NZ_JASCXX010000034.1"/>
</dbReference>
<proteinExistence type="predicted"/>
<organism evidence="2 3">
    <name type="scientific">Anaerobaca lacustris</name>
    <dbReference type="NCBI Taxonomy" id="3044600"/>
    <lineage>
        <taxon>Bacteria</taxon>
        <taxon>Pseudomonadati</taxon>
        <taxon>Planctomycetota</taxon>
        <taxon>Phycisphaerae</taxon>
        <taxon>Sedimentisphaerales</taxon>
        <taxon>Anaerobacaceae</taxon>
        <taxon>Anaerobaca</taxon>
    </lineage>
</organism>
<protein>
    <submittedName>
        <fullName evidence="2">Uncharacterized protein</fullName>
    </submittedName>
</protein>
<gene>
    <name evidence="2" type="ORF">QJ522_20005</name>
</gene>
<evidence type="ECO:0000256" key="1">
    <source>
        <dbReference type="SAM" id="Phobius"/>
    </source>
</evidence>
<feature type="transmembrane region" description="Helical" evidence="1">
    <location>
        <begin position="35"/>
        <end position="55"/>
    </location>
</feature>
<feature type="transmembrane region" description="Helical" evidence="1">
    <location>
        <begin position="67"/>
        <end position="89"/>
    </location>
</feature>
<dbReference type="EMBL" id="JASCXX010000034">
    <property type="protein sequence ID" value="MDI6451356.1"/>
    <property type="molecule type" value="Genomic_DNA"/>
</dbReference>
<accession>A0AAW6U041</accession>
<keyword evidence="1" id="KW-0812">Transmembrane</keyword>
<keyword evidence="3" id="KW-1185">Reference proteome</keyword>
<name>A0AAW6U041_9BACT</name>
<dbReference type="Proteomes" id="UP001431776">
    <property type="component" value="Unassembled WGS sequence"/>
</dbReference>
<comment type="caution">
    <text evidence="2">The sequence shown here is derived from an EMBL/GenBank/DDBJ whole genome shotgun (WGS) entry which is preliminary data.</text>
</comment>
<reference evidence="2" key="1">
    <citation type="submission" date="2023-05" db="EMBL/GenBank/DDBJ databases">
        <title>Anaerotaeda fermentans gen. nov., sp. nov., a novel anaerobic planctomycete of the new family within the order Sedimentisphaerales isolated from Taman Peninsula, Russia.</title>
        <authorList>
            <person name="Khomyakova M.A."/>
            <person name="Merkel A.Y."/>
            <person name="Slobodkin A.I."/>
        </authorList>
    </citation>
    <scope>NUCLEOTIDE SEQUENCE</scope>
    <source>
        <strain evidence="2">M17dextr</strain>
    </source>
</reference>
<keyword evidence="1" id="KW-1133">Transmembrane helix</keyword>
<evidence type="ECO:0000313" key="3">
    <source>
        <dbReference type="Proteomes" id="UP001431776"/>
    </source>
</evidence>
<sequence>MTPIRLGLIALPWWTTFGVFLFLDLYLRYPVVGTVLRLLMPLVLLCNLAGIVMGVGRIRRDSRRAVVVGLVLNAVPPAFFAAFFLWLFFGLKM</sequence>
<evidence type="ECO:0000313" key="2">
    <source>
        <dbReference type="EMBL" id="MDI6451356.1"/>
    </source>
</evidence>
<dbReference type="AlphaFoldDB" id="A0AAW6U041"/>
<feature type="transmembrane region" description="Helical" evidence="1">
    <location>
        <begin position="7"/>
        <end position="29"/>
    </location>
</feature>